<sequence>MAGLDPLVLDINGQRAEVTVRRSALARSMSLRVDAVRGIVLVLPPRARQADALRFLYSHTGWLSERLQKLPQALVLGDGASVPLLGRDHLIRHHPEARRGVWAEDGEIHVSGQADHVGRRVGDFLKAEAKRRMTAKAHDLAARIGRKPSRITVKDTVSRWGSCSAQGAIALSWRLVMAPEAVMDYVVGHEVAHLAELNHSPAFWAIVAGLGVDHHGGRRWLKAHGALLHRYQPG</sequence>
<dbReference type="Gene3D" id="3.30.2010.10">
    <property type="entry name" value="Metalloproteases ('zincins'), catalytic domain"/>
    <property type="match status" value="1"/>
</dbReference>
<organism evidence="2">
    <name type="scientific">Magnetospirillum gryphiswaldense</name>
    <dbReference type="NCBI Taxonomy" id="55518"/>
    <lineage>
        <taxon>Bacteria</taxon>
        <taxon>Pseudomonadati</taxon>
        <taxon>Pseudomonadota</taxon>
        <taxon>Alphaproteobacteria</taxon>
        <taxon>Rhodospirillales</taxon>
        <taxon>Rhodospirillaceae</taxon>
        <taxon>Magnetospirillum</taxon>
    </lineage>
</organism>
<dbReference type="PANTHER" id="PTHR30399:SF1">
    <property type="entry name" value="UTP PYROPHOSPHATASE"/>
    <property type="match status" value="1"/>
</dbReference>
<dbReference type="Pfam" id="PF01863">
    <property type="entry name" value="YgjP-like"/>
    <property type="match status" value="1"/>
</dbReference>
<evidence type="ECO:0000313" key="2">
    <source>
        <dbReference type="EMBL" id="CAM74288.1"/>
    </source>
</evidence>
<evidence type="ECO:0000259" key="1">
    <source>
        <dbReference type="Pfam" id="PF01863"/>
    </source>
</evidence>
<dbReference type="AlphaFoldDB" id="A4TUI1"/>
<reference evidence="2" key="1">
    <citation type="journal article" date="2007" name="J. Bacteriol.">
        <title>Comparative genome analysis of four magnetotactic bacteria reveals a complex set of group-specific genes implicated in magnetosome biomineralization and function.</title>
        <authorList>
            <person name="Richter M."/>
            <person name="Kube M."/>
            <person name="Bazylinski D.A."/>
            <person name="Lombardot T."/>
            <person name="Gloeckner F.O."/>
            <person name="Reinhardt R."/>
            <person name="Schueler D."/>
        </authorList>
    </citation>
    <scope>NUCLEOTIDE SEQUENCE</scope>
    <source>
        <strain evidence="2">MSR-1</strain>
    </source>
</reference>
<name>A4TUI1_9PROT</name>
<dbReference type="InterPro" id="IPR002725">
    <property type="entry name" value="YgjP-like_metallopeptidase"/>
</dbReference>
<feature type="domain" description="YgjP-like metallopeptidase" evidence="1">
    <location>
        <begin position="27"/>
        <end position="224"/>
    </location>
</feature>
<accession>A4TUI1</accession>
<protein>
    <submittedName>
        <fullName evidence="2">Protein containing DUF45</fullName>
    </submittedName>
</protein>
<dbReference type="InterPro" id="IPR053136">
    <property type="entry name" value="UTP_pyrophosphatase-like"/>
</dbReference>
<dbReference type="PANTHER" id="PTHR30399">
    <property type="entry name" value="UNCHARACTERIZED PROTEIN YGJP"/>
    <property type="match status" value="1"/>
</dbReference>
<dbReference type="CDD" id="cd07344">
    <property type="entry name" value="M48_yhfN_like"/>
    <property type="match status" value="1"/>
</dbReference>
<proteinExistence type="predicted"/>
<dbReference type="EMBL" id="CU459003">
    <property type="protein sequence ID" value="CAM74288.1"/>
    <property type="molecule type" value="Genomic_DNA"/>
</dbReference>
<gene>
    <name evidence="2" type="ORF">MGR_0214</name>
</gene>